<feature type="region of interest" description="Disordered" evidence="1">
    <location>
        <begin position="36"/>
        <end position="87"/>
    </location>
</feature>
<proteinExistence type="predicted"/>
<comment type="caution">
    <text evidence="2">The sequence shown here is derived from an EMBL/GenBank/DDBJ whole genome shotgun (WGS) entry which is preliminary data.</text>
</comment>
<sequence length="87" mass="10194">MDHCKPHKYELQTLKNGKVENLRPRKGAIAEILTRFIKPRQPNPPGGEHRSMAVLEEEDKDDNHNNVDEDKLPQYAEPRDEEDKDDY</sequence>
<keyword evidence="3" id="KW-1185">Reference proteome</keyword>
<protein>
    <submittedName>
        <fullName evidence="2">Uncharacterized protein</fullName>
    </submittedName>
</protein>
<accession>A0AAD2G7L5</accession>
<organism evidence="2 3">
    <name type="scientific">Cylindrotheca closterium</name>
    <dbReference type="NCBI Taxonomy" id="2856"/>
    <lineage>
        <taxon>Eukaryota</taxon>
        <taxon>Sar</taxon>
        <taxon>Stramenopiles</taxon>
        <taxon>Ochrophyta</taxon>
        <taxon>Bacillariophyta</taxon>
        <taxon>Bacillariophyceae</taxon>
        <taxon>Bacillariophycidae</taxon>
        <taxon>Bacillariales</taxon>
        <taxon>Bacillariaceae</taxon>
        <taxon>Cylindrotheca</taxon>
    </lineage>
</organism>
<evidence type="ECO:0000256" key="1">
    <source>
        <dbReference type="SAM" id="MobiDB-lite"/>
    </source>
</evidence>
<evidence type="ECO:0000313" key="2">
    <source>
        <dbReference type="EMBL" id="CAJ1965617.1"/>
    </source>
</evidence>
<dbReference type="AlphaFoldDB" id="A0AAD2G7L5"/>
<dbReference type="EMBL" id="CAKOGP040002206">
    <property type="protein sequence ID" value="CAJ1965617.1"/>
    <property type="molecule type" value="Genomic_DNA"/>
</dbReference>
<evidence type="ECO:0000313" key="3">
    <source>
        <dbReference type="Proteomes" id="UP001295423"/>
    </source>
</evidence>
<feature type="compositionally biased region" description="Basic and acidic residues" evidence="1">
    <location>
        <begin position="61"/>
        <end position="72"/>
    </location>
</feature>
<dbReference type="Proteomes" id="UP001295423">
    <property type="component" value="Unassembled WGS sequence"/>
</dbReference>
<reference evidence="2" key="1">
    <citation type="submission" date="2023-08" db="EMBL/GenBank/DDBJ databases">
        <authorList>
            <person name="Audoor S."/>
            <person name="Bilcke G."/>
        </authorList>
    </citation>
    <scope>NUCLEOTIDE SEQUENCE</scope>
</reference>
<name>A0AAD2G7L5_9STRA</name>
<gene>
    <name evidence="2" type="ORF">CYCCA115_LOCUS21209</name>
</gene>